<dbReference type="Gene3D" id="1.10.10.60">
    <property type="entry name" value="Homeodomain-like"/>
    <property type="match status" value="2"/>
</dbReference>
<dbReference type="PROSITE" id="PS01124">
    <property type="entry name" value="HTH_ARAC_FAMILY_2"/>
    <property type="match status" value="1"/>
</dbReference>
<evidence type="ECO:0000256" key="3">
    <source>
        <dbReference type="ARBA" id="ARBA00023163"/>
    </source>
</evidence>
<dbReference type="OrthoDB" id="9783876at2"/>
<dbReference type="InterPro" id="IPR032783">
    <property type="entry name" value="AraC_lig"/>
</dbReference>
<reference evidence="6" key="1">
    <citation type="submission" date="2016-10" db="EMBL/GenBank/DDBJ databases">
        <authorList>
            <person name="Varghese N."/>
            <person name="Submissions S."/>
        </authorList>
    </citation>
    <scope>NUCLEOTIDE SEQUENCE [LARGE SCALE GENOMIC DNA]</scope>
    <source>
        <strain evidence="6">Ah-143</strain>
    </source>
</reference>
<keyword evidence="1" id="KW-0805">Transcription regulation</keyword>
<dbReference type="PANTHER" id="PTHR46796:SF7">
    <property type="entry name" value="ARAC FAMILY TRANSCRIPTIONAL REGULATOR"/>
    <property type="match status" value="1"/>
</dbReference>
<feature type="domain" description="HTH araC/xylS-type" evidence="4">
    <location>
        <begin position="202"/>
        <end position="301"/>
    </location>
</feature>
<evidence type="ECO:0000256" key="2">
    <source>
        <dbReference type="ARBA" id="ARBA00023125"/>
    </source>
</evidence>
<evidence type="ECO:0000259" key="4">
    <source>
        <dbReference type="PROSITE" id="PS01124"/>
    </source>
</evidence>
<accession>A0A1I7DGT6</accession>
<evidence type="ECO:0000313" key="5">
    <source>
        <dbReference type="EMBL" id="SFU10815.1"/>
    </source>
</evidence>
<dbReference type="InterPro" id="IPR014710">
    <property type="entry name" value="RmlC-like_jellyroll"/>
</dbReference>
<dbReference type="Gene3D" id="2.60.120.10">
    <property type="entry name" value="Jelly Rolls"/>
    <property type="match status" value="1"/>
</dbReference>
<dbReference type="EMBL" id="FPAU01000005">
    <property type="protein sequence ID" value="SFU10815.1"/>
    <property type="molecule type" value="Genomic_DNA"/>
</dbReference>
<dbReference type="PROSITE" id="PS00041">
    <property type="entry name" value="HTH_ARAC_FAMILY_1"/>
    <property type="match status" value="1"/>
</dbReference>
<dbReference type="SUPFAM" id="SSF46689">
    <property type="entry name" value="Homeodomain-like"/>
    <property type="match status" value="2"/>
</dbReference>
<dbReference type="InterPro" id="IPR018062">
    <property type="entry name" value="HTH_AraC-typ_CS"/>
</dbReference>
<keyword evidence="2" id="KW-0238">DNA-binding</keyword>
<dbReference type="Pfam" id="PF12852">
    <property type="entry name" value="Cupin_6"/>
    <property type="match status" value="1"/>
</dbReference>
<dbReference type="PRINTS" id="PR00032">
    <property type="entry name" value="HTHARAC"/>
</dbReference>
<dbReference type="InterPro" id="IPR050204">
    <property type="entry name" value="AraC_XylS_family_regulators"/>
</dbReference>
<dbReference type="InterPro" id="IPR020449">
    <property type="entry name" value="Tscrpt_reg_AraC-type_HTH"/>
</dbReference>
<dbReference type="Pfam" id="PF12833">
    <property type="entry name" value="HTH_18"/>
    <property type="match status" value="1"/>
</dbReference>
<keyword evidence="3" id="KW-0804">Transcription</keyword>
<gene>
    <name evidence="5" type="ORF">SAMN05192562_10550</name>
</gene>
<dbReference type="RefSeq" id="WP_090123936.1">
    <property type="nucleotide sequence ID" value="NZ_CP045300.1"/>
</dbReference>
<organism evidence="5 6">
    <name type="scientific">Kosakonia arachidis</name>
    <dbReference type="NCBI Taxonomy" id="551989"/>
    <lineage>
        <taxon>Bacteria</taxon>
        <taxon>Pseudomonadati</taxon>
        <taxon>Pseudomonadota</taxon>
        <taxon>Gammaproteobacteria</taxon>
        <taxon>Enterobacterales</taxon>
        <taxon>Enterobacteriaceae</taxon>
        <taxon>Kosakonia</taxon>
    </lineage>
</organism>
<dbReference type="InterPro" id="IPR011051">
    <property type="entry name" value="RmlC_Cupin_sf"/>
</dbReference>
<sequence length="301" mass="33225">MDTLSQILTLLAPVCAVNLHCRFAGRWQADHVQLAPGAVPWHAILKGEARLNVAGKIYDVRAGDVLLLPHGSPHLLQGLIDWGHLAPVTSQHNGTLTEVVAKGEGSAVEVLCGEFNFGPHSDWLFAHEVDVVHLHTDGQQNFPGLQALLAMLVRESLSNQPGGAKMVQSLAMSFLTMLLRILLSAQEPPEGLLRLMSDPRLAPAVLAVLADPAQPWTLETLAQRCFLSRATFARHFSRCYHLTPQSWLTQIRLAQAARLLHQQRSLTIDAIADRCGFLSLSSFSRAFRQCYQQTPAQYRRT</sequence>
<dbReference type="AlphaFoldDB" id="A0A1I7DGT6"/>
<dbReference type="InterPro" id="IPR018060">
    <property type="entry name" value="HTH_AraC"/>
</dbReference>
<keyword evidence="6" id="KW-1185">Reference proteome</keyword>
<protein>
    <submittedName>
        <fullName evidence="5">AraC family transcriptional regulator, activator of mtrCDE</fullName>
    </submittedName>
</protein>
<dbReference type="Proteomes" id="UP000199187">
    <property type="component" value="Unassembled WGS sequence"/>
</dbReference>
<dbReference type="InterPro" id="IPR009057">
    <property type="entry name" value="Homeodomain-like_sf"/>
</dbReference>
<dbReference type="SMART" id="SM00342">
    <property type="entry name" value="HTH_ARAC"/>
    <property type="match status" value="1"/>
</dbReference>
<dbReference type="PANTHER" id="PTHR46796">
    <property type="entry name" value="HTH-TYPE TRANSCRIPTIONAL ACTIVATOR RHAS-RELATED"/>
    <property type="match status" value="1"/>
</dbReference>
<proteinExistence type="predicted"/>
<evidence type="ECO:0000313" key="6">
    <source>
        <dbReference type="Proteomes" id="UP000199187"/>
    </source>
</evidence>
<name>A0A1I7DGT6_9ENTR</name>
<evidence type="ECO:0000256" key="1">
    <source>
        <dbReference type="ARBA" id="ARBA00023015"/>
    </source>
</evidence>
<dbReference type="SUPFAM" id="SSF51182">
    <property type="entry name" value="RmlC-like cupins"/>
    <property type="match status" value="1"/>
</dbReference>
<dbReference type="GO" id="GO:0003700">
    <property type="term" value="F:DNA-binding transcription factor activity"/>
    <property type="evidence" value="ECO:0007669"/>
    <property type="project" value="InterPro"/>
</dbReference>
<dbReference type="GO" id="GO:0043565">
    <property type="term" value="F:sequence-specific DNA binding"/>
    <property type="evidence" value="ECO:0007669"/>
    <property type="project" value="InterPro"/>
</dbReference>